<accession>A0A9D1T5B7</accession>
<feature type="transmembrane region" description="Helical" evidence="2">
    <location>
        <begin position="531"/>
        <end position="554"/>
    </location>
</feature>
<gene>
    <name evidence="3" type="ORF">IAD28_06280</name>
</gene>
<protein>
    <recommendedName>
        <fullName evidence="5">Copper exporting ATPase</fullName>
    </recommendedName>
</protein>
<comment type="caution">
    <text evidence="3">The sequence shown here is derived from an EMBL/GenBank/DDBJ whole genome shotgun (WGS) entry which is preliminary data.</text>
</comment>
<feature type="transmembrane region" description="Helical" evidence="2">
    <location>
        <begin position="305"/>
        <end position="324"/>
    </location>
</feature>
<keyword evidence="2" id="KW-0812">Transmembrane</keyword>
<dbReference type="GO" id="GO:0000166">
    <property type="term" value="F:nucleotide binding"/>
    <property type="evidence" value="ECO:0007669"/>
    <property type="project" value="InterPro"/>
</dbReference>
<keyword evidence="2" id="KW-0472">Membrane</keyword>
<evidence type="ECO:0000313" key="4">
    <source>
        <dbReference type="Proteomes" id="UP000823960"/>
    </source>
</evidence>
<reference evidence="3" key="2">
    <citation type="journal article" date="2021" name="PeerJ">
        <title>Extensive microbial diversity within the chicken gut microbiome revealed by metagenomics and culture.</title>
        <authorList>
            <person name="Gilroy R."/>
            <person name="Ravi A."/>
            <person name="Getino M."/>
            <person name="Pursley I."/>
            <person name="Horton D.L."/>
            <person name="Alikhan N.F."/>
            <person name="Baker D."/>
            <person name="Gharbi K."/>
            <person name="Hall N."/>
            <person name="Watson M."/>
            <person name="Adriaenssens E.M."/>
            <person name="Foster-Nyarko E."/>
            <person name="Jarju S."/>
            <person name="Secka A."/>
            <person name="Antonio M."/>
            <person name="Oren A."/>
            <person name="Chaudhuri R.R."/>
            <person name="La Ragione R."/>
            <person name="Hildebrand F."/>
            <person name="Pallen M.J."/>
        </authorList>
    </citation>
    <scope>NUCLEOTIDE SEQUENCE</scope>
    <source>
        <strain evidence="3">1370</strain>
    </source>
</reference>
<proteinExistence type="predicted"/>
<feature type="compositionally biased region" description="Basic and acidic residues" evidence="1">
    <location>
        <begin position="172"/>
        <end position="196"/>
    </location>
</feature>
<feature type="compositionally biased region" description="Polar residues" evidence="1">
    <location>
        <begin position="161"/>
        <end position="171"/>
    </location>
</feature>
<feature type="transmembrane region" description="Helical" evidence="2">
    <location>
        <begin position="500"/>
        <end position="519"/>
    </location>
</feature>
<feature type="region of interest" description="Disordered" evidence="1">
    <location>
        <begin position="58"/>
        <end position="221"/>
    </location>
</feature>
<dbReference type="AlphaFoldDB" id="A0A9D1T5B7"/>
<sequence length="866" mass="93707">MADNNLSVEKIIEQYSNRSRSKSSSDFDVDAFLESLDKGGRKTAQKTEMIEDVLEIGDNSLVVQPAEEYGEQGGSDAPSDSKTSPSDGGERVLKANPASVGLTAPRIKPQIDREAVSPEPIEGIRVGEAMSPDKINASAVNDNKPADGEAKDGSPAAENTAKGSQSAQSGTEPDKKPQDAPKKPHGIRPVEGKNSDESIMNELIRLKNERGTRKPVQKQAPPVNRASIGDIDLNLGKKVIPNTEMGIDENASEEEKLAYLNAKRRERVKQLVEEEDEQKEPSSPDEFERFDQADKKAASIAGLKASLIARLCILLVTGLVSGYLTVAKDIGLPVIQSLIQTNTFLFVNVVLGLAASFVVSLTVMRVGIVKLFTMKADSDSLAAVSTIFAIISAIALLGDTELAQTRAAHVYICAAIFGLFINTVGKLLIITRTERNFKYVSGGYSKYAAVHIDDDEIASKFTKGALTDFPSLATSRKTEFVRDFIKNSYSADMTDSFCRLFVPIITGIALLIGVISFFTAPEQAALVSQKLLIALANASGVMTVCSCAGMMLVTNIPLARASKKYLQSSAVMLGYSAVEQFSDVNSVLVDAVDLFPDGMVEIVNLKPARNYPIEEGILFAASLCCQTESILKPAFYKMIRGKTDMLYAVESYICEDGLGISGWIENKRVLFGNRTLMESHSIEGLPTPRKEAEYSKGDGLVYLSIGGHVAMIFIVRTIASVSVSRALRELERQGVTVILRSVDSLLSITRLSELFNVSPNCFKLLPFRYHSEYDSQTSYVDEVSSPMVFSGRFESLIMLIIGAKRLQRSAAVGVTVQVLSAVIGVVLCAIFAILGSFGTVFSGTVTLCYLALWTLITALCQTVLKA</sequence>
<reference evidence="3" key="1">
    <citation type="submission" date="2020-10" db="EMBL/GenBank/DDBJ databases">
        <authorList>
            <person name="Gilroy R."/>
        </authorList>
    </citation>
    <scope>NUCLEOTIDE SEQUENCE</scope>
    <source>
        <strain evidence="3">1370</strain>
    </source>
</reference>
<feature type="transmembrane region" description="Helical" evidence="2">
    <location>
        <begin position="840"/>
        <end position="864"/>
    </location>
</feature>
<evidence type="ECO:0008006" key="5">
    <source>
        <dbReference type="Google" id="ProtNLM"/>
    </source>
</evidence>
<feature type="transmembrane region" description="Helical" evidence="2">
    <location>
        <begin position="409"/>
        <end position="429"/>
    </location>
</feature>
<evidence type="ECO:0000256" key="1">
    <source>
        <dbReference type="SAM" id="MobiDB-lite"/>
    </source>
</evidence>
<evidence type="ECO:0000256" key="2">
    <source>
        <dbReference type="SAM" id="Phobius"/>
    </source>
</evidence>
<organism evidence="3 4">
    <name type="scientific">Candidatus Faeciplasma avium</name>
    <dbReference type="NCBI Taxonomy" id="2840798"/>
    <lineage>
        <taxon>Bacteria</taxon>
        <taxon>Bacillati</taxon>
        <taxon>Bacillota</taxon>
        <taxon>Clostridia</taxon>
        <taxon>Eubacteriales</taxon>
        <taxon>Oscillospiraceae</taxon>
        <taxon>Oscillospiraceae incertae sedis</taxon>
        <taxon>Candidatus Faeciplasma</taxon>
    </lineage>
</organism>
<feature type="transmembrane region" description="Helical" evidence="2">
    <location>
        <begin position="380"/>
        <end position="397"/>
    </location>
</feature>
<dbReference type="Proteomes" id="UP000823960">
    <property type="component" value="Unassembled WGS sequence"/>
</dbReference>
<keyword evidence="2" id="KW-1133">Transmembrane helix</keyword>
<dbReference type="InterPro" id="IPR023214">
    <property type="entry name" value="HAD_sf"/>
</dbReference>
<dbReference type="EMBL" id="DVOL01000091">
    <property type="protein sequence ID" value="HIV11278.1"/>
    <property type="molecule type" value="Genomic_DNA"/>
</dbReference>
<name>A0A9D1T5B7_9FIRM</name>
<evidence type="ECO:0000313" key="3">
    <source>
        <dbReference type="EMBL" id="HIV11278.1"/>
    </source>
</evidence>
<feature type="transmembrane region" description="Helical" evidence="2">
    <location>
        <begin position="344"/>
        <end position="368"/>
    </location>
</feature>
<feature type="transmembrane region" description="Helical" evidence="2">
    <location>
        <begin position="810"/>
        <end position="834"/>
    </location>
</feature>
<dbReference type="InterPro" id="IPR023299">
    <property type="entry name" value="ATPase_P-typ_cyto_dom_N"/>
</dbReference>
<dbReference type="Gene3D" id="3.40.50.1000">
    <property type="entry name" value="HAD superfamily/HAD-like"/>
    <property type="match status" value="1"/>
</dbReference>
<dbReference type="Gene3D" id="3.40.1110.10">
    <property type="entry name" value="Calcium-transporting ATPase, cytoplasmic domain N"/>
    <property type="match status" value="1"/>
</dbReference>